<reference evidence="3" key="1">
    <citation type="submission" date="2016-10" db="EMBL/GenBank/DDBJ databases">
        <authorList>
            <person name="Varghese N."/>
        </authorList>
    </citation>
    <scope>NUCLEOTIDE SEQUENCE [LARGE SCALE GENOMIC DNA]</scope>
    <source>
        <strain evidence="3">DSM 45096 / BCRC 16803 / CGMCC 4.1857 / CIP 109030 / JCM 12277 / KCTC 19219 / NBRC 100920 / 33214</strain>
    </source>
</reference>
<keyword evidence="1" id="KW-0812">Transmembrane</keyword>
<proteinExistence type="predicted"/>
<dbReference type="STRING" id="235985.SAMN05414137_11176"/>
<keyword evidence="1" id="KW-1133">Transmembrane helix</keyword>
<gene>
    <name evidence="2" type="ORF">SAMN05414137_11176</name>
</gene>
<evidence type="ECO:0008006" key="4">
    <source>
        <dbReference type="Google" id="ProtNLM"/>
    </source>
</evidence>
<feature type="transmembrane region" description="Helical" evidence="1">
    <location>
        <begin position="53"/>
        <end position="76"/>
    </location>
</feature>
<dbReference type="Proteomes" id="UP000183015">
    <property type="component" value="Unassembled WGS sequence"/>
</dbReference>
<evidence type="ECO:0000313" key="3">
    <source>
        <dbReference type="Proteomes" id="UP000183015"/>
    </source>
</evidence>
<feature type="transmembrane region" description="Helical" evidence="1">
    <location>
        <begin position="88"/>
        <end position="107"/>
    </location>
</feature>
<dbReference type="InterPro" id="IPR049713">
    <property type="entry name" value="Pr6Pr-like"/>
</dbReference>
<feature type="transmembrane region" description="Helical" evidence="1">
    <location>
        <begin position="200"/>
        <end position="224"/>
    </location>
</feature>
<sequence>MGAAVAGDVADGVPGGAAAPMSARSVWTRPALWWRVGIVLSAGLGLITGEGSLVYFTVESNVIVLGYFLASLHHMVARGTVDAPAPRLRGAATLYILITGLVAHVVLNHGASPLPGLTHGSGADRLQSWSLLLLHYTTPIMVLLDWLCLRPRNASRWRDLPIWLAFPLGYAALTELRAALFPFFPNRYPYFFLDPAGHGYGWVGLQIVQLTVEFVVLAAVVVGLDRLGTRVRAAFRADAGAGESTAIGGR</sequence>
<organism evidence="2 3">
    <name type="scientific">Streptacidiphilus jiangxiensis</name>
    <dbReference type="NCBI Taxonomy" id="235985"/>
    <lineage>
        <taxon>Bacteria</taxon>
        <taxon>Bacillati</taxon>
        <taxon>Actinomycetota</taxon>
        <taxon>Actinomycetes</taxon>
        <taxon>Kitasatosporales</taxon>
        <taxon>Streptomycetaceae</taxon>
        <taxon>Streptacidiphilus</taxon>
    </lineage>
</organism>
<feature type="transmembrane region" description="Helical" evidence="1">
    <location>
        <begin position="127"/>
        <end position="148"/>
    </location>
</feature>
<feature type="transmembrane region" description="Helical" evidence="1">
    <location>
        <begin position="160"/>
        <end position="180"/>
    </location>
</feature>
<dbReference type="EMBL" id="FOAZ01000011">
    <property type="protein sequence ID" value="SEL65886.1"/>
    <property type="molecule type" value="Genomic_DNA"/>
</dbReference>
<feature type="transmembrane region" description="Helical" evidence="1">
    <location>
        <begin position="31"/>
        <end position="47"/>
    </location>
</feature>
<protein>
    <recommendedName>
        <fullName evidence="4">FAR-17a/AIG1-like protein</fullName>
    </recommendedName>
</protein>
<name>A0A1H7S0N0_STRJI</name>
<dbReference type="NCBIfam" id="NF038065">
    <property type="entry name" value="Pr6Pr"/>
    <property type="match status" value="1"/>
</dbReference>
<dbReference type="eggNOG" id="COG2141">
    <property type="taxonomic scope" value="Bacteria"/>
</dbReference>
<evidence type="ECO:0000313" key="2">
    <source>
        <dbReference type="EMBL" id="SEL65886.1"/>
    </source>
</evidence>
<evidence type="ECO:0000256" key="1">
    <source>
        <dbReference type="SAM" id="Phobius"/>
    </source>
</evidence>
<keyword evidence="3" id="KW-1185">Reference proteome</keyword>
<accession>A0A1H7S0N0</accession>
<dbReference type="AlphaFoldDB" id="A0A1H7S0N0"/>
<keyword evidence="1" id="KW-0472">Membrane</keyword>